<dbReference type="EMBL" id="JABWGN010000004">
    <property type="protein sequence ID" value="NUW31853.1"/>
    <property type="molecule type" value="Genomic_DNA"/>
</dbReference>
<dbReference type="Proteomes" id="UP000586042">
    <property type="component" value="Unassembled WGS sequence"/>
</dbReference>
<evidence type="ECO:0000259" key="2">
    <source>
        <dbReference type="Pfam" id="PF00857"/>
    </source>
</evidence>
<name>A0A7Y6I636_9ACTN</name>
<dbReference type="Gene3D" id="3.40.50.850">
    <property type="entry name" value="Isochorismatase-like"/>
    <property type="match status" value="1"/>
</dbReference>
<gene>
    <name evidence="3" type="ORF">HTZ77_10495</name>
</gene>
<dbReference type="GO" id="GO:0016787">
    <property type="term" value="F:hydrolase activity"/>
    <property type="evidence" value="ECO:0007669"/>
    <property type="project" value="UniProtKB-KW"/>
</dbReference>
<sequence>MTDGAPRFRDREAWLAVIDMQRVFGEPDSDWFAPRFAETVDPIRRLVRAFGPRVTFTRFVAPEHPAGAWADYYERWPFARQPPDSRTYEIVDAFAADAGPTLDATTFGKWTPELAGRVGGDGRLILAGVSTDCCVLSTALAAADAGVEVVVAADACAGADDASHVRALDLMRLYEPLIRVLTVSQILAGHSRR</sequence>
<keyword evidence="1" id="KW-0378">Hydrolase</keyword>
<organism evidence="3 4">
    <name type="scientific">Nonomuraea montanisoli</name>
    <dbReference type="NCBI Taxonomy" id="2741721"/>
    <lineage>
        <taxon>Bacteria</taxon>
        <taxon>Bacillati</taxon>
        <taxon>Actinomycetota</taxon>
        <taxon>Actinomycetes</taxon>
        <taxon>Streptosporangiales</taxon>
        <taxon>Streptosporangiaceae</taxon>
        <taxon>Nonomuraea</taxon>
    </lineage>
</organism>
<dbReference type="PANTHER" id="PTHR43540:SF1">
    <property type="entry name" value="ISOCHORISMATASE HYDROLASE"/>
    <property type="match status" value="1"/>
</dbReference>
<reference evidence="3 4" key="1">
    <citation type="submission" date="2020-06" db="EMBL/GenBank/DDBJ databases">
        <title>Nonomuraea sp. SMC257, a novel actinomycete isolated from soil.</title>
        <authorList>
            <person name="Chanama M."/>
        </authorList>
    </citation>
    <scope>NUCLEOTIDE SEQUENCE [LARGE SCALE GENOMIC DNA]</scope>
    <source>
        <strain evidence="3 4">SMC257</strain>
    </source>
</reference>
<evidence type="ECO:0000313" key="3">
    <source>
        <dbReference type="EMBL" id="NUW31853.1"/>
    </source>
</evidence>
<dbReference type="RefSeq" id="WP_175589321.1">
    <property type="nucleotide sequence ID" value="NZ_JABWGN010000004.1"/>
</dbReference>
<dbReference type="SUPFAM" id="SSF52499">
    <property type="entry name" value="Isochorismatase-like hydrolases"/>
    <property type="match status" value="1"/>
</dbReference>
<comment type="caution">
    <text evidence="3">The sequence shown here is derived from an EMBL/GenBank/DDBJ whole genome shotgun (WGS) entry which is preliminary data.</text>
</comment>
<dbReference type="PANTHER" id="PTHR43540">
    <property type="entry name" value="PEROXYUREIDOACRYLATE/UREIDOACRYLATE AMIDOHYDROLASE-RELATED"/>
    <property type="match status" value="1"/>
</dbReference>
<protein>
    <submittedName>
        <fullName evidence="3">Isochorismatase family protein</fullName>
    </submittedName>
</protein>
<dbReference type="Pfam" id="PF00857">
    <property type="entry name" value="Isochorismatase"/>
    <property type="match status" value="1"/>
</dbReference>
<feature type="domain" description="Isochorismatase-like" evidence="2">
    <location>
        <begin position="14"/>
        <end position="173"/>
    </location>
</feature>
<dbReference type="InterPro" id="IPR000868">
    <property type="entry name" value="Isochorismatase-like_dom"/>
</dbReference>
<dbReference type="AlphaFoldDB" id="A0A7Y6I636"/>
<accession>A0A7Y6I636</accession>
<keyword evidence="4" id="KW-1185">Reference proteome</keyword>
<evidence type="ECO:0000256" key="1">
    <source>
        <dbReference type="ARBA" id="ARBA00022801"/>
    </source>
</evidence>
<dbReference type="InterPro" id="IPR050272">
    <property type="entry name" value="Isochorismatase-like_hydrls"/>
</dbReference>
<evidence type="ECO:0000313" key="4">
    <source>
        <dbReference type="Proteomes" id="UP000586042"/>
    </source>
</evidence>
<dbReference type="InterPro" id="IPR036380">
    <property type="entry name" value="Isochorismatase-like_sf"/>
</dbReference>
<proteinExistence type="predicted"/>